<evidence type="ECO:0000313" key="1">
    <source>
        <dbReference type="EMBL" id="GAI54688.1"/>
    </source>
</evidence>
<sequence>VDVVVGTEAEKYIKLLATQQDYLSREVRARNLRICRASEVEEPGYMKEWNVDGDRFKLLVKRLPA</sequence>
<reference evidence="1" key="1">
    <citation type="journal article" date="2014" name="Front. Microbiol.">
        <title>High frequency of phylogenetically diverse reductive dehalogenase-homologous genes in deep subseafloor sedimentary metagenomes.</title>
        <authorList>
            <person name="Kawai M."/>
            <person name="Futagami T."/>
            <person name="Toyoda A."/>
            <person name="Takaki Y."/>
            <person name="Nishi S."/>
            <person name="Hori S."/>
            <person name="Arai W."/>
            <person name="Tsubouchi T."/>
            <person name="Morono Y."/>
            <person name="Uchiyama I."/>
            <person name="Ito T."/>
            <person name="Fujiyama A."/>
            <person name="Inagaki F."/>
            <person name="Takami H."/>
        </authorList>
    </citation>
    <scope>NUCLEOTIDE SEQUENCE</scope>
    <source>
        <strain evidence="1">Expedition CK06-06</strain>
    </source>
</reference>
<feature type="non-terminal residue" evidence="1">
    <location>
        <position position="1"/>
    </location>
</feature>
<accession>X1PFR1</accession>
<organism evidence="1">
    <name type="scientific">marine sediment metagenome</name>
    <dbReference type="NCBI Taxonomy" id="412755"/>
    <lineage>
        <taxon>unclassified sequences</taxon>
        <taxon>metagenomes</taxon>
        <taxon>ecological metagenomes</taxon>
    </lineage>
</organism>
<dbReference type="AlphaFoldDB" id="X1PFR1"/>
<protein>
    <submittedName>
        <fullName evidence="1">Uncharacterized protein</fullName>
    </submittedName>
</protein>
<comment type="caution">
    <text evidence="1">The sequence shown here is derived from an EMBL/GenBank/DDBJ whole genome shotgun (WGS) entry which is preliminary data.</text>
</comment>
<dbReference type="EMBL" id="BARV01040509">
    <property type="protein sequence ID" value="GAI54688.1"/>
    <property type="molecule type" value="Genomic_DNA"/>
</dbReference>
<gene>
    <name evidence="1" type="ORF">S06H3_61692</name>
</gene>
<name>X1PFR1_9ZZZZ</name>
<proteinExistence type="predicted"/>